<keyword evidence="8" id="KW-0408">Iron</keyword>
<dbReference type="PANTHER" id="PTHR30442:SF0">
    <property type="entry name" value="FE(3+) DICITRATE TRANSPORT PROTEIN FECA"/>
    <property type="match status" value="1"/>
</dbReference>
<dbReference type="InterPro" id="IPR012910">
    <property type="entry name" value="Plug_dom"/>
</dbReference>
<evidence type="ECO:0000259" key="15">
    <source>
        <dbReference type="SMART" id="SM00965"/>
    </source>
</evidence>
<accession>A0A177SLP6</accession>
<evidence type="ECO:0000256" key="6">
    <source>
        <dbReference type="ARBA" id="ARBA00022692"/>
    </source>
</evidence>
<evidence type="ECO:0000256" key="4">
    <source>
        <dbReference type="ARBA" id="ARBA00022452"/>
    </source>
</evidence>
<evidence type="ECO:0000256" key="10">
    <source>
        <dbReference type="ARBA" id="ARBA00023136"/>
    </source>
</evidence>
<dbReference type="Proteomes" id="UP000077752">
    <property type="component" value="Unassembled WGS sequence"/>
</dbReference>
<proteinExistence type="inferred from homology"/>
<dbReference type="SMART" id="SM00965">
    <property type="entry name" value="STN"/>
    <property type="match status" value="1"/>
</dbReference>
<keyword evidence="16" id="KW-0675">Receptor</keyword>
<dbReference type="InterPro" id="IPR037066">
    <property type="entry name" value="Plug_dom_sf"/>
</dbReference>
<dbReference type="RefSeq" id="WP_064303423.1">
    <property type="nucleotide sequence ID" value="NZ_LUCV01000025.1"/>
</dbReference>
<comment type="subcellular location">
    <subcellularLocation>
        <location evidence="1 12">Cell outer membrane</location>
        <topology evidence="1 12">Multi-pass membrane protein</topology>
    </subcellularLocation>
</comment>
<dbReference type="PROSITE" id="PS52016">
    <property type="entry name" value="TONB_DEPENDENT_REC_3"/>
    <property type="match status" value="1"/>
</dbReference>
<evidence type="ECO:0000256" key="14">
    <source>
        <dbReference type="SAM" id="SignalP"/>
    </source>
</evidence>
<comment type="similarity">
    <text evidence="2 12 13">Belongs to the TonB-dependent receptor family.</text>
</comment>
<evidence type="ECO:0000256" key="9">
    <source>
        <dbReference type="ARBA" id="ARBA00023077"/>
    </source>
</evidence>
<dbReference type="NCBIfam" id="TIGR01785">
    <property type="entry name" value="TonB-hemin"/>
    <property type="match status" value="1"/>
</dbReference>
<dbReference type="InterPro" id="IPR011662">
    <property type="entry name" value="Secretin/TonB_short_N"/>
</dbReference>
<dbReference type="InterPro" id="IPR000531">
    <property type="entry name" value="Beta-barrel_TonB"/>
</dbReference>
<evidence type="ECO:0000256" key="13">
    <source>
        <dbReference type="RuleBase" id="RU003357"/>
    </source>
</evidence>
<evidence type="ECO:0000256" key="3">
    <source>
        <dbReference type="ARBA" id="ARBA00022448"/>
    </source>
</evidence>
<keyword evidence="7 14" id="KW-0732">Signal</keyword>
<reference evidence="16 17" key="1">
    <citation type="submission" date="2016-03" db="EMBL/GenBank/DDBJ databases">
        <title>Draft Genome Assembly of Pseudomonas putida strain CBF10-2.</title>
        <authorList>
            <person name="Iyer R.S."/>
            <person name="Damania A."/>
        </authorList>
    </citation>
    <scope>NUCLEOTIDE SEQUENCE [LARGE SCALE GENOMIC DNA]</scope>
    <source>
        <strain evidence="16 17">CBF10-2</strain>
    </source>
</reference>
<name>A0A177SLP6_PSEPU</name>
<evidence type="ECO:0000256" key="2">
    <source>
        <dbReference type="ARBA" id="ARBA00009810"/>
    </source>
</evidence>
<dbReference type="InterPro" id="IPR039426">
    <property type="entry name" value="TonB-dep_rcpt-like"/>
</dbReference>
<dbReference type="GO" id="GO:0015232">
    <property type="term" value="F:heme transmembrane transporter activity"/>
    <property type="evidence" value="ECO:0007669"/>
    <property type="project" value="InterPro"/>
</dbReference>
<sequence length="853" mass="95411">MFRAFKPLSARPSLLAVCLALSLQAQAAPVQLQLPAQSLATSLSQVAQQAKVPLLFDENLLRNVSAPAINGEFSAEEAITRLLARSRFTLVKVGNTFVVRPRESETTPPGNDNTSLQLGALSIVGDGQQVTPATVGRSTLTQRDIDREQANNVPTLLSTLPGVEMAGSMLPGGQKINIWGMGDAEDIQLTVDGATKTGFERYQQGTMFIEPELIKHIEVEKGPHSPFVGNGGLGGSVNMTTKDAPDLLEEGRDSGAMVKYGYSSNDHQQVYSSALFGRTEDRRIDALVYLTKRDGDDFKLASSLPDPRNQYPINPKRLPDSAQDLEGGLFKLNVQLTDEQSLGLSYSRSKNERMTRYSSTNYSTPPTQANIDRYGYDQAIRRFLADRETIDTTWSVKYRYQPVDNPWLNLEVKYSESDVDQTDERGPNAFFQLATGGRRMDTEYKDRNVEVRNTSQFDTGVLEHSLTTGVELHRHARDVDMWMPGATYNTRNYNYGHFQPAFMPHGKVDTNSAYVQDAITLGQVTLTPSLRYDHVRNRGEQNDAPFYNVASAGHDYGDKTYTGWSPRLALFWRATDNTAFFADYSKTWRAPVIDEQYEVQSAASTRSATSRDLDPERITALRAGNVTDFSGLLFNDDNLQVRTTLFRNKVKDEIFKNLGVECQAQNRTGASIGRACGNYLIGNYRNLDGVTYKGFEVESFYDSSRLFGTLSYTWMTGKHQGAYTNPWAEDVWARDVQAPKWVARLGVKIPEWDAVVGWKGLWVRQTDRLPSDKYGPGDLGSALGDSAWDHRANDAYNVQGLFASWKPRQPYLKGTEVNFVLDNMFNRDYAPMLSDNNVYSTGRNARVSVTRFF</sequence>
<dbReference type="InterPro" id="IPR036942">
    <property type="entry name" value="Beta-barrel_TonB_sf"/>
</dbReference>
<dbReference type="AlphaFoldDB" id="A0A177SLP6"/>
<dbReference type="InterPro" id="IPR011276">
    <property type="entry name" value="TonB_haem/Hb_rcpt"/>
</dbReference>
<feature type="chain" id="PRO_5008073703" evidence="14">
    <location>
        <begin position="28"/>
        <end position="853"/>
    </location>
</feature>
<feature type="domain" description="Secretin/TonB short N-terminal" evidence="15">
    <location>
        <begin position="52"/>
        <end position="102"/>
    </location>
</feature>
<evidence type="ECO:0000256" key="1">
    <source>
        <dbReference type="ARBA" id="ARBA00004571"/>
    </source>
</evidence>
<dbReference type="Pfam" id="PF07715">
    <property type="entry name" value="Plug"/>
    <property type="match status" value="1"/>
</dbReference>
<keyword evidence="11 12" id="KW-0998">Cell outer membrane</keyword>
<keyword evidence="6 12" id="KW-0812">Transmembrane</keyword>
<evidence type="ECO:0000256" key="8">
    <source>
        <dbReference type="ARBA" id="ARBA00023004"/>
    </source>
</evidence>
<dbReference type="EMBL" id="LUCV01000025">
    <property type="protein sequence ID" value="OAI91418.1"/>
    <property type="molecule type" value="Genomic_DNA"/>
</dbReference>
<gene>
    <name evidence="16" type="ORF">AYO28_21515</name>
</gene>
<keyword evidence="5" id="KW-0406">Ion transport</keyword>
<dbReference type="GO" id="GO:0033214">
    <property type="term" value="P:siderophore-iron import into cell"/>
    <property type="evidence" value="ECO:0007669"/>
    <property type="project" value="TreeGrafter"/>
</dbReference>
<keyword evidence="10 12" id="KW-0472">Membrane</keyword>
<dbReference type="Gene3D" id="2.40.170.20">
    <property type="entry name" value="TonB-dependent receptor, beta-barrel domain"/>
    <property type="match status" value="1"/>
</dbReference>
<dbReference type="GO" id="GO:0009279">
    <property type="term" value="C:cell outer membrane"/>
    <property type="evidence" value="ECO:0007669"/>
    <property type="project" value="UniProtKB-SubCell"/>
</dbReference>
<dbReference type="Pfam" id="PF00593">
    <property type="entry name" value="TonB_dep_Rec_b-barrel"/>
    <property type="match status" value="1"/>
</dbReference>
<evidence type="ECO:0000313" key="17">
    <source>
        <dbReference type="Proteomes" id="UP000077752"/>
    </source>
</evidence>
<dbReference type="Gene3D" id="3.55.50.30">
    <property type="match status" value="1"/>
</dbReference>
<dbReference type="CDD" id="cd01347">
    <property type="entry name" value="ligand_gated_channel"/>
    <property type="match status" value="1"/>
</dbReference>
<dbReference type="InterPro" id="IPR010949">
    <property type="entry name" value="TonB_Hb/transfer/lactofer_rcpt"/>
</dbReference>
<keyword evidence="4 12" id="KW-1134">Transmembrane beta strand</keyword>
<evidence type="ECO:0000256" key="12">
    <source>
        <dbReference type="PROSITE-ProRule" id="PRU01360"/>
    </source>
</evidence>
<dbReference type="PANTHER" id="PTHR30442">
    <property type="entry name" value="IRON III DICITRATE TRANSPORT PROTEIN FECA"/>
    <property type="match status" value="1"/>
</dbReference>
<organism evidence="16 17">
    <name type="scientific">Pseudomonas putida</name>
    <name type="common">Arthrobacter siderocapsulatus</name>
    <dbReference type="NCBI Taxonomy" id="303"/>
    <lineage>
        <taxon>Bacteria</taxon>
        <taxon>Pseudomonadati</taxon>
        <taxon>Pseudomonadota</taxon>
        <taxon>Gammaproteobacteria</taxon>
        <taxon>Pseudomonadales</taxon>
        <taxon>Pseudomonadaceae</taxon>
        <taxon>Pseudomonas</taxon>
    </lineage>
</organism>
<evidence type="ECO:0000256" key="11">
    <source>
        <dbReference type="ARBA" id="ARBA00023237"/>
    </source>
</evidence>
<dbReference type="NCBIfam" id="TIGR01786">
    <property type="entry name" value="TonB-hemlactrns"/>
    <property type="match status" value="1"/>
</dbReference>
<keyword evidence="5" id="KW-0410">Iron transport</keyword>
<dbReference type="Gene3D" id="2.170.130.10">
    <property type="entry name" value="TonB-dependent receptor, plug domain"/>
    <property type="match status" value="1"/>
</dbReference>
<protein>
    <submittedName>
        <fullName evidence="16">TonB-dependent receptor</fullName>
    </submittedName>
</protein>
<comment type="caution">
    <text evidence="16">The sequence shown here is derived from an EMBL/GenBank/DDBJ whole genome shotgun (WGS) entry which is preliminary data.</text>
</comment>
<keyword evidence="3 12" id="KW-0813">Transport</keyword>
<evidence type="ECO:0000256" key="5">
    <source>
        <dbReference type="ARBA" id="ARBA00022496"/>
    </source>
</evidence>
<keyword evidence="9 13" id="KW-0798">TonB box</keyword>
<evidence type="ECO:0000313" key="16">
    <source>
        <dbReference type="EMBL" id="OAI91418.1"/>
    </source>
</evidence>
<dbReference type="SUPFAM" id="SSF56935">
    <property type="entry name" value="Porins"/>
    <property type="match status" value="1"/>
</dbReference>
<evidence type="ECO:0000256" key="7">
    <source>
        <dbReference type="ARBA" id="ARBA00022729"/>
    </source>
</evidence>
<dbReference type="FunFam" id="2.40.170.20:FF:000014">
    <property type="entry name" value="TonB-dependent haem/haemoglobin receptor"/>
    <property type="match status" value="1"/>
</dbReference>
<feature type="signal peptide" evidence="14">
    <location>
        <begin position="1"/>
        <end position="27"/>
    </location>
</feature>